<dbReference type="PROSITE" id="PS50110">
    <property type="entry name" value="RESPONSE_REGULATORY"/>
    <property type="match status" value="2"/>
</dbReference>
<keyword evidence="5 17" id="KW-0597">Phosphoprotein</keyword>
<dbReference type="Proteomes" id="UP000294498">
    <property type="component" value="Unassembled WGS sequence"/>
</dbReference>
<dbReference type="Pfam" id="PF00512">
    <property type="entry name" value="HisKA"/>
    <property type="match status" value="1"/>
</dbReference>
<evidence type="ECO:0000259" key="20">
    <source>
        <dbReference type="PROSITE" id="PS50110"/>
    </source>
</evidence>
<dbReference type="SMART" id="SM00387">
    <property type="entry name" value="HATPase_c"/>
    <property type="match status" value="1"/>
</dbReference>
<feature type="coiled-coil region" evidence="18">
    <location>
        <begin position="233"/>
        <end position="270"/>
    </location>
</feature>
<evidence type="ECO:0000256" key="3">
    <source>
        <dbReference type="ARBA" id="ARBA00012438"/>
    </source>
</evidence>
<evidence type="ECO:0000256" key="9">
    <source>
        <dbReference type="ARBA" id="ARBA00022777"/>
    </source>
</evidence>
<proteinExistence type="predicted"/>
<dbReference type="InterPro" id="IPR004358">
    <property type="entry name" value="Sig_transdc_His_kin-like_C"/>
</dbReference>
<feature type="coiled-coil region" evidence="18">
    <location>
        <begin position="791"/>
        <end position="818"/>
    </location>
</feature>
<dbReference type="PRINTS" id="PR00344">
    <property type="entry name" value="BCTRLSENSOR"/>
</dbReference>
<organism evidence="24 25">
    <name type="scientific">Dinghuibacter silviterrae</name>
    <dbReference type="NCBI Taxonomy" id="1539049"/>
    <lineage>
        <taxon>Bacteria</taxon>
        <taxon>Pseudomonadati</taxon>
        <taxon>Bacteroidota</taxon>
        <taxon>Chitinophagia</taxon>
        <taxon>Chitinophagales</taxon>
        <taxon>Chitinophagaceae</taxon>
        <taxon>Dinghuibacter</taxon>
    </lineage>
</organism>
<comment type="caution">
    <text evidence="24">The sequence shown here is derived from an EMBL/GenBank/DDBJ whole genome shotgun (WGS) entry which is preliminary data.</text>
</comment>
<dbReference type="Pfam" id="PF00072">
    <property type="entry name" value="Response_reg"/>
    <property type="match status" value="2"/>
</dbReference>
<dbReference type="OrthoDB" id="9811889at2"/>
<evidence type="ECO:0000256" key="6">
    <source>
        <dbReference type="ARBA" id="ARBA00022679"/>
    </source>
</evidence>
<evidence type="ECO:0000256" key="1">
    <source>
        <dbReference type="ARBA" id="ARBA00000085"/>
    </source>
</evidence>
<dbReference type="PROSITE" id="PS50112">
    <property type="entry name" value="PAS"/>
    <property type="match status" value="1"/>
</dbReference>
<dbReference type="SMART" id="SM00388">
    <property type="entry name" value="HisKA"/>
    <property type="match status" value="1"/>
</dbReference>
<sequence>MMDLPPEAYRGFFENAKGLMCIHDLDGRVLEVNEASAESLGYSLEELRQMTLFDVVLEQYHHELHQYLKAIRAMGKVSGIMRTKHKSGAMRIWLFSNVLEKGSSGTAYVFGNALDITDRYNLEAQLRRNEALLKAFVEYAPAAMAMLDKELRFVTCSSRWLEMFGQKVGDVAGRTITEVFGEVEEMWKEIYKRCLLGAVEKGEYRIQHPGRPDMYLRWEIRPWTGHDGKIGGVMALNEDVTEERMQKEELQRAKRQAEQASLAKSEFLANMSHEIRTPLNGVIGFTDLLLRTELSEGQEQYLTIVNQSANSLLNIINDILDFSKIEAGKLELDVDRCDLLQLSGEASDIVTYQVQRKGLEMLLDLSSELPRYIWADAIRLKQVLINLLGNAVKFTEAGEIELKVALKRKLQGNQATIRFEVRDTGIGIQPEKQGKIFEAFLQEDTSTTKKYGGTGLGLTISNKLLGLMGSRLQLESTPGAGSTFFFDLDVMASYEAPYQGEALPGIRRALVVDDNKNNRTIIRDMLSLKGIPCDEAASGQEAVQKVSKGQAYDVIIMDYYMPGMNGLDAIRMLRDEFEGPAPFVLLHSSAEDDKIIQASRDLDVDARLMKPIKMEEFYRSLAGLRAHDRSRETKTRTPVSNGQAVRILLVEDNEVNIILARTVIANLLPAADIGVARNGKEALLACERLLPDLILMDVQMPEMNGYEATTLLRQRYPHQHIPIIALTAGNVAGEKENCLRAGMDDFIAKPFREDTLVKVFEQWLPRQAFDIDRLKENLGDAATSEAITAILQATALDLERTRTDLQQVKNDNGRLRALAHRLYGTATSAGMTTLAALSRELEVSDGDKDAAPLIGEIGRCLKAIERTLAAL</sequence>
<dbReference type="SMART" id="SM00091">
    <property type="entry name" value="PAS"/>
    <property type="match status" value="2"/>
</dbReference>
<evidence type="ECO:0000256" key="16">
    <source>
        <dbReference type="PROSITE-ProRule" id="PRU00110"/>
    </source>
</evidence>
<evidence type="ECO:0000256" key="15">
    <source>
        <dbReference type="ARBA" id="ARBA00068150"/>
    </source>
</evidence>
<accession>A0A4R8DG40</accession>
<evidence type="ECO:0000256" key="12">
    <source>
        <dbReference type="ARBA" id="ARBA00023012"/>
    </source>
</evidence>
<feature type="domain" description="Response regulatory" evidence="20">
    <location>
        <begin position="646"/>
        <end position="764"/>
    </location>
</feature>
<evidence type="ECO:0000313" key="25">
    <source>
        <dbReference type="Proteomes" id="UP000294498"/>
    </source>
</evidence>
<protein>
    <recommendedName>
        <fullName evidence="15">Sensory/regulatory protein RpfC</fullName>
        <ecNumber evidence="3">2.7.13.3</ecNumber>
    </recommendedName>
</protein>
<keyword evidence="4" id="KW-1003">Cell membrane</keyword>
<dbReference type="InterPro" id="IPR011006">
    <property type="entry name" value="CheY-like_superfamily"/>
</dbReference>
<evidence type="ECO:0000256" key="17">
    <source>
        <dbReference type="PROSITE-ProRule" id="PRU00169"/>
    </source>
</evidence>
<dbReference type="SUPFAM" id="SSF47226">
    <property type="entry name" value="Histidine-containing phosphotransfer domain, HPT domain"/>
    <property type="match status" value="1"/>
</dbReference>
<comment type="catalytic activity">
    <reaction evidence="1">
        <text>ATP + protein L-histidine = ADP + protein N-phospho-L-histidine.</text>
        <dbReference type="EC" id="2.7.13.3"/>
    </reaction>
</comment>
<evidence type="ECO:0000259" key="19">
    <source>
        <dbReference type="PROSITE" id="PS50109"/>
    </source>
</evidence>
<evidence type="ECO:0000256" key="8">
    <source>
        <dbReference type="ARBA" id="ARBA00022741"/>
    </source>
</evidence>
<dbReference type="NCBIfam" id="TIGR00229">
    <property type="entry name" value="sensory_box"/>
    <property type="match status" value="2"/>
</dbReference>
<dbReference type="Gene3D" id="1.10.287.130">
    <property type="match status" value="1"/>
</dbReference>
<dbReference type="Pfam" id="PF02518">
    <property type="entry name" value="HATPase_c"/>
    <property type="match status" value="1"/>
</dbReference>
<keyword evidence="6" id="KW-0808">Transferase</keyword>
<dbReference type="RefSeq" id="WP_133997276.1">
    <property type="nucleotide sequence ID" value="NZ_SODV01000002.1"/>
</dbReference>
<dbReference type="Gene3D" id="3.30.450.20">
    <property type="entry name" value="PAS domain"/>
    <property type="match status" value="2"/>
</dbReference>
<dbReference type="SUPFAM" id="SSF47384">
    <property type="entry name" value="Homodimeric domain of signal transducing histidine kinase"/>
    <property type="match status" value="1"/>
</dbReference>
<dbReference type="PANTHER" id="PTHR45339">
    <property type="entry name" value="HYBRID SIGNAL TRANSDUCTION HISTIDINE KINASE J"/>
    <property type="match status" value="1"/>
</dbReference>
<keyword evidence="9" id="KW-0418">Kinase</keyword>
<dbReference type="InterPro" id="IPR008207">
    <property type="entry name" value="Sig_transdc_His_kin_Hpt_dom"/>
</dbReference>
<evidence type="ECO:0000259" key="23">
    <source>
        <dbReference type="PROSITE" id="PS50894"/>
    </source>
</evidence>
<dbReference type="CDD" id="cd00130">
    <property type="entry name" value="PAS"/>
    <property type="match status" value="1"/>
</dbReference>
<dbReference type="GO" id="GO:0005886">
    <property type="term" value="C:plasma membrane"/>
    <property type="evidence" value="ECO:0007669"/>
    <property type="project" value="UniProtKB-SubCell"/>
</dbReference>
<dbReference type="PROSITE" id="PS50109">
    <property type="entry name" value="HIS_KIN"/>
    <property type="match status" value="1"/>
</dbReference>
<feature type="domain" description="HPt" evidence="23">
    <location>
        <begin position="779"/>
        <end position="871"/>
    </location>
</feature>
<dbReference type="PROSITE" id="PS50894">
    <property type="entry name" value="HPT"/>
    <property type="match status" value="1"/>
</dbReference>
<evidence type="ECO:0000256" key="10">
    <source>
        <dbReference type="ARBA" id="ARBA00022840"/>
    </source>
</evidence>
<dbReference type="InterPro" id="IPR005467">
    <property type="entry name" value="His_kinase_dom"/>
</dbReference>
<dbReference type="CDD" id="cd17546">
    <property type="entry name" value="REC_hyHK_CKI1_RcsC-like"/>
    <property type="match status" value="1"/>
</dbReference>
<evidence type="ECO:0000259" key="21">
    <source>
        <dbReference type="PROSITE" id="PS50112"/>
    </source>
</evidence>
<dbReference type="AlphaFoldDB" id="A0A4R8DG40"/>
<dbReference type="Pfam" id="PF08448">
    <property type="entry name" value="PAS_4"/>
    <property type="match status" value="2"/>
</dbReference>
<feature type="modified residue" description="4-aspartylphosphate" evidence="17">
    <location>
        <position position="697"/>
    </location>
</feature>
<comment type="subunit">
    <text evidence="14">At low DSF concentrations, interacts with RpfF.</text>
</comment>
<dbReference type="Gene3D" id="3.30.565.10">
    <property type="entry name" value="Histidine kinase-like ATPase, C-terminal domain"/>
    <property type="match status" value="1"/>
</dbReference>
<dbReference type="EC" id="2.7.13.3" evidence="3"/>
<keyword evidence="13" id="KW-0472">Membrane</keyword>
<dbReference type="InterPro" id="IPR036097">
    <property type="entry name" value="HisK_dim/P_sf"/>
</dbReference>
<evidence type="ECO:0000256" key="18">
    <source>
        <dbReference type="SAM" id="Coils"/>
    </source>
</evidence>
<dbReference type="InterPro" id="IPR000700">
    <property type="entry name" value="PAS-assoc_C"/>
</dbReference>
<keyword evidence="8" id="KW-0547">Nucleotide-binding</keyword>
<dbReference type="GO" id="GO:0000155">
    <property type="term" value="F:phosphorelay sensor kinase activity"/>
    <property type="evidence" value="ECO:0007669"/>
    <property type="project" value="InterPro"/>
</dbReference>
<feature type="modified residue" description="Phosphohistidine" evidence="16">
    <location>
        <position position="820"/>
    </location>
</feature>
<keyword evidence="10" id="KW-0067">ATP-binding</keyword>
<gene>
    <name evidence="24" type="ORF">EDB95_4416</name>
</gene>
<feature type="modified residue" description="4-aspartylphosphate" evidence="17">
    <location>
        <position position="558"/>
    </location>
</feature>
<dbReference type="SUPFAM" id="SSF55785">
    <property type="entry name" value="PYP-like sensor domain (PAS domain)"/>
    <property type="match status" value="2"/>
</dbReference>
<feature type="domain" description="PAS" evidence="21">
    <location>
        <begin position="5"/>
        <end position="84"/>
    </location>
</feature>
<name>A0A4R8DG40_9BACT</name>
<dbReference type="Gene3D" id="3.40.50.2300">
    <property type="match status" value="2"/>
</dbReference>
<evidence type="ECO:0000256" key="7">
    <source>
        <dbReference type="ARBA" id="ARBA00022692"/>
    </source>
</evidence>
<evidence type="ECO:0000256" key="4">
    <source>
        <dbReference type="ARBA" id="ARBA00022475"/>
    </source>
</evidence>
<dbReference type="Gene3D" id="1.20.120.160">
    <property type="entry name" value="HPT domain"/>
    <property type="match status" value="1"/>
</dbReference>
<evidence type="ECO:0000256" key="11">
    <source>
        <dbReference type="ARBA" id="ARBA00022989"/>
    </source>
</evidence>
<dbReference type="InterPro" id="IPR035965">
    <property type="entry name" value="PAS-like_dom_sf"/>
</dbReference>
<keyword evidence="25" id="KW-1185">Reference proteome</keyword>
<evidence type="ECO:0000256" key="14">
    <source>
        <dbReference type="ARBA" id="ARBA00064003"/>
    </source>
</evidence>
<evidence type="ECO:0000313" key="24">
    <source>
        <dbReference type="EMBL" id="TDW96583.1"/>
    </source>
</evidence>
<keyword evidence="12" id="KW-0902">Two-component regulatory system</keyword>
<dbReference type="FunFam" id="1.10.287.130:FF:000002">
    <property type="entry name" value="Two-component osmosensing histidine kinase"/>
    <property type="match status" value="1"/>
</dbReference>
<dbReference type="CDD" id="cd16922">
    <property type="entry name" value="HATPase_EvgS-ArcB-TorS-like"/>
    <property type="match status" value="1"/>
</dbReference>
<reference evidence="24 25" key="1">
    <citation type="submission" date="2019-03" db="EMBL/GenBank/DDBJ databases">
        <title>Genomic Encyclopedia of Type Strains, Phase IV (KMG-IV): sequencing the most valuable type-strain genomes for metagenomic binning, comparative biology and taxonomic classification.</title>
        <authorList>
            <person name="Goeker M."/>
        </authorList>
    </citation>
    <scope>NUCLEOTIDE SEQUENCE [LARGE SCALE GENOMIC DNA]</scope>
    <source>
        <strain evidence="24 25">DSM 100059</strain>
    </source>
</reference>
<dbReference type="SUPFAM" id="SSF55874">
    <property type="entry name" value="ATPase domain of HSP90 chaperone/DNA topoisomerase II/histidine kinase"/>
    <property type="match status" value="1"/>
</dbReference>
<dbReference type="SUPFAM" id="SSF52172">
    <property type="entry name" value="CheY-like"/>
    <property type="match status" value="2"/>
</dbReference>
<keyword evidence="11" id="KW-1133">Transmembrane helix</keyword>
<dbReference type="InterPro" id="IPR003661">
    <property type="entry name" value="HisK_dim/P_dom"/>
</dbReference>
<dbReference type="InterPro" id="IPR003594">
    <property type="entry name" value="HATPase_dom"/>
</dbReference>
<dbReference type="InterPro" id="IPR001789">
    <property type="entry name" value="Sig_transdc_resp-reg_receiver"/>
</dbReference>
<evidence type="ECO:0000256" key="13">
    <source>
        <dbReference type="ARBA" id="ARBA00023136"/>
    </source>
</evidence>
<feature type="domain" description="Response regulatory" evidence="20">
    <location>
        <begin position="508"/>
        <end position="625"/>
    </location>
</feature>
<keyword evidence="7" id="KW-0812">Transmembrane</keyword>
<keyword evidence="18" id="KW-0175">Coiled coil</keyword>
<dbReference type="PROSITE" id="PS50113">
    <property type="entry name" value="PAC"/>
    <property type="match status" value="1"/>
</dbReference>
<evidence type="ECO:0000256" key="2">
    <source>
        <dbReference type="ARBA" id="ARBA00004651"/>
    </source>
</evidence>
<dbReference type="EMBL" id="SODV01000002">
    <property type="protein sequence ID" value="TDW96583.1"/>
    <property type="molecule type" value="Genomic_DNA"/>
</dbReference>
<dbReference type="CDD" id="cd00082">
    <property type="entry name" value="HisKA"/>
    <property type="match status" value="1"/>
</dbReference>
<dbReference type="InterPro" id="IPR000014">
    <property type="entry name" value="PAS"/>
</dbReference>
<dbReference type="SMART" id="SM00448">
    <property type="entry name" value="REC"/>
    <property type="match status" value="2"/>
</dbReference>
<dbReference type="GO" id="GO:0005524">
    <property type="term" value="F:ATP binding"/>
    <property type="evidence" value="ECO:0007669"/>
    <property type="project" value="UniProtKB-KW"/>
</dbReference>
<comment type="subcellular location">
    <subcellularLocation>
        <location evidence="2">Cell membrane</location>
        <topology evidence="2">Multi-pass membrane protein</topology>
    </subcellularLocation>
</comment>
<dbReference type="FunFam" id="3.30.565.10:FF:000010">
    <property type="entry name" value="Sensor histidine kinase RcsC"/>
    <property type="match status" value="1"/>
</dbReference>
<dbReference type="PANTHER" id="PTHR45339:SF1">
    <property type="entry name" value="HYBRID SIGNAL TRANSDUCTION HISTIDINE KINASE J"/>
    <property type="match status" value="1"/>
</dbReference>
<feature type="domain" description="PAC" evidence="22">
    <location>
        <begin position="200"/>
        <end position="252"/>
    </location>
</feature>
<dbReference type="InterPro" id="IPR013656">
    <property type="entry name" value="PAS_4"/>
</dbReference>
<dbReference type="CDD" id="cd00156">
    <property type="entry name" value="REC"/>
    <property type="match status" value="1"/>
</dbReference>
<evidence type="ECO:0000256" key="5">
    <source>
        <dbReference type="ARBA" id="ARBA00022553"/>
    </source>
</evidence>
<evidence type="ECO:0000259" key="22">
    <source>
        <dbReference type="PROSITE" id="PS50113"/>
    </source>
</evidence>
<dbReference type="InterPro" id="IPR036890">
    <property type="entry name" value="HATPase_C_sf"/>
</dbReference>
<feature type="domain" description="Histidine kinase" evidence="19">
    <location>
        <begin position="270"/>
        <end position="492"/>
    </location>
</feature>
<dbReference type="InterPro" id="IPR036641">
    <property type="entry name" value="HPT_dom_sf"/>
</dbReference>